<accession>A0A932GQI7</accession>
<evidence type="ECO:0000313" key="4">
    <source>
        <dbReference type="Proteomes" id="UP000741360"/>
    </source>
</evidence>
<evidence type="ECO:0000259" key="2">
    <source>
        <dbReference type="Pfam" id="PF04909"/>
    </source>
</evidence>
<dbReference type="InterPro" id="IPR032466">
    <property type="entry name" value="Metal_Hydrolase"/>
</dbReference>
<dbReference type="EMBL" id="JACPSX010000159">
    <property type="protein sequence ID" value="MBI3015032.1"/>
    <property type="molecule type" value="Genomic_DNA"/>
</dbReference>
<reference evidence="3" key="1">
    <citation type="submission" date="2020-07" db="EMBL/GenBank/DDBJ databases">
        <title>Huge and variable diversity of episymbiotic CPR bacteria and DPANN archaea in groundwater ecosystems.</title>
        <authorList>
            <person name="He C.Y."/>
            <person name="Keren R."/>
            <person name="Whittaker M."/>
            <person name="Farag I.F."/>
            <person name="Doudna J."/>
            <person name="Cate J.H.D."/>
            <person name="Banfield J.F."/>
        </authorList>
    </citation>
    <scope>NUCLEOTIDE SEQUENCE</scope>
    <source>
        <strain evidence="3">NC_groundwater_717_Ag_S-0.2um_59_8</strain>
    </source>
</reference>
<dbReference type="GO" id="GO:0016831">
    <property type="term" value="F:carboxy-lyase activity"/>
    <property type="evidence" value="ECO:0007669"/>
    <property type="project" value="InterPro"/>
</dbReference>
<dbReference type="GO" id="GO:0005737">
    <property type="term" value="C:cytoplasm"/>
    <property type="evidence" value="ECO:0007669"/>
    <property type="project" value="TreeGrafter"/>
</dbReference>
<dbReference type="InterPro" id="IPR006680">
    <property type="entry name" value="Amidohydro-rel"/>
</dbReference>
<dbReference type="PANTHER" id="PTHR21240:SF28">
    <property type="entry name" value="ISO-OROTATE DECARBOXYLASE (EUROFUNG)"/>
    <property type="match status" value="1"/>
</dbReference>
<dbReference type="Gene3D" id="3.20.20.140">
    <property type="entry name" value="Metal-dependent hydrolases"/>
    <property type="match status" value="1"/>
</dbReference>
<evidence type="ECO:0000313" key="3">
    <source>
        <dbReference type="EMBL" id="MBI3015032.1"/>
    </source>
</evidence>
<dbReference type="AlphaFoldDB" id="A0A932GQI7"/>
<feature type="domain" description="Amidohydrolase-related" evidence="2">
    <location>
        <begin position="3"/>
        <end position="325"/>
    </location>
</feature>
<dbReference type="GO" id="GO:0019748">
    <property type="term" value="P:secondary metabolic process"/>
    <property type="evidence" value="ECO:0007669"/>
    <property type="project" value="TreeGrafter"/>
</dbReference>
<proteinExistence type="predicted"/>
<dbReference type="GO" id="GO:0016787">
    <property type="term" value="F:hydrolase activity"/>
    <property type="evidence" value="ECO:0007669"/>
    <property type="project" value="InterPro"/>
</dbReference>
<dbReference type="PANTHER" id="PTHR21240">
    <property type="entry name" value="2-AMINO-3-CARBOXYLMUCONATE-6-SEMIALDEHYDE DECARBOXYLASE"/>
    <property type="match status" value="1"/>
</dbReference>
<gene>
    <name evidence="3" type="ORF">HYY65_08260</name>
</gene>
<evidence type="ECO:0000256" key="1">
    <source>
        <dbReference type="ARBA" id="ARBA00023239"/>
    </source>
</evidence>
<keyword evidence="1" id="KW-0456">Lyase</keyword>
<dbReference type="Proteomes" id="UP000741360">
    <property type="component" value="Unassembled WGS sequence"/>
</dbReference>
<organism evidence="3 4">
    <name type="scientific">Tectimicrobiota bacterium</name>
    <dbReference type="NCBI Taxonomy" id="2528274"/>
    <lineage>
        <taxon>Bacteria</taxon>
        <taxon>Pseudomonadati</taxon>
        <taxon>Nitrospinota/Tectimicrobiota group</taxon>
        <taxon>Candidatus Tectimicrobiota</taxon>
    </lineage>
</organism>
<dbReference type="InterPro" id="IPR032465">
    <property type="entry name" value="ACMSD"/>
</dbReference>
<protein>
    <submittedName>
        <fullName evidence="3">Amidohydrolase family protein</fullName>
    </submittedName>
</protein>
<sequence>MIIDFHIHYTPEELIKEKLPPGVKTKVTYVQGIPIYIDHPGLYHLEGHLAAMDMAGVDVAVLSSGAGLGGTLEVCKRLNDLLRQEEKRFPGRILGLAHVPPLSGQGALDELKRAAQELGFKGVAISSSFGEVGLDSPDLFPFYRTVQELGLYIFVHPALGAPGVSAPLYQDYDLFRMVGREFDLVMGVIRLISGGVLDEFPGLRFVISHLGGGIAALMGRIHNYQDKEFWGVADNPRHGKTPKHPYSYYLQRLYFDTGGFFGSLNAIKAALLEIPSSQIVFGTDYPQEIREGSKVRDFVQGARSLPLPEETIRGIFSENGRNLIGL</sequence>
<dbReference type="SUPFAM" id="SSF51556">
    <property type="entry name" value="Metallo-dependent hydrolases"/>
    <property type="match status" value="1"/>
</dbReference>
<name>A0A932GQI7_UNCTE</name>
<dbReference type="Pfam" id="PF04909">
    <property type="entry name" value="Amidohydro_2"/>
    <property type="match status" value="1"/>
</dbReference>
<comment type="caution">
    <text evidence="3">The sequence shown here is derived from an EMBL/GenBank/DDBJ whole genome shotgun (WGS) entry which is preliminary data.</text>
</comment>